<organism evidence="1 2">
    <name type="scientific">Oryzias melastigma</name>
    <name type="common">Marine medaka</name>
    <dbReference type="NCBI Taxonomy" id="30732"/>
    <lineage>
        <taxon>Eukaryota</taxon>
        <taxon>Metazoa</taxon>
        <taxon>Chordata</taxon>
        <taxon>Craniata</taxon>
        <taxon>Vertebrata</taxon>
        <taxon>Euteleostomi</taxon>
        <taxon>Actinopterygii</taxon>
        <taxon>Neopterygii</taxon>
        <taxon>Teleostei</taxon>
        <taxon>Neoteleostei</taxon>
        <taxon>Acanthomorphata</taxon>
        <taxon>Ovalentaria</taxon>
        <taxon>Atherinomorphae</taxon>
        <taxon>Beloniformes</taxon>
        <taxon>Adrianichthyidae</taxon>
        <taxon>Oryziinae</taxon>
        <taxon>Oryzias</taxon>
    </lineage>
</organism>
<name>A0A834CB92_ORYME</name>
<comment type="caution">
    <text evidence="1">The sequence shown here is derived from an EMBL/GenBank/DDBJ whole genome shotgun (WGS) entry which is preliminary data.</text>
</comment>
<protein>
    <submittedName>
        <fullName evidence="1">Uncharacterized protein</fullName>
    </submittedName>
</protein>
<reference evidence="1" key="1">
    <citation type="journal article" name="BMC Genomics">
        <title>Long-read sequencing and de novo genome assembly of marine medaka (Oryzias melastigma).</title>
        <authorList>
            <person name="Liang P."/>
            <person name="Saqib H.S.A."/>
            <person name="Ni X."/>
            <person name="Shen Y."/>
        </authorList>
    </citation>
    <scope>NUCLEOTIDE SEQUENCE</scope>
    <source>
        <strain evidence="1">Bigg-433</strain>
    </source>
</reference>
<dbReference type="Proteomes" id="UP000646548">
    <property type="component" value="Unassembled WGS sequence"/>
</dbReference>
<evidence type="ECO:0000313" key="1">
    <source>
        <dbReference type="EMBL" id="KAF6726175.1"/>
    </source>
</evidence>
<accession>A0A834CB92</accession>
<gene>
    <name evidence="1" type="ORF">FQA47_006422</name>
</gene>
<proteinExistence type="predicted"/>
<evidence type="ECO:0000313" key="2">
    <source>
        <dbReference type="Proteomes" id="UP000646548"/>
    </source>
</evidence>
<dbReference type="EMBL" id="WKFB01000343">
    <property type="protein sequence ID" value="KAF6726175.1"/>
    <property type="molecule type" value="Genomic_DNA"/>
</dbReference>
<sequence length="158" mass="17306">MFPALRDLSPPGFYLRTIIQTLDVKSSSRFSLDLLRVQSVQRPRIPSETSCGVHVLLAPSHGFSAKHLIRFALKRASSVGGGVCTAPYSNATSTCYSALLPFVSFVQFEVVPTVVCLNLNVHLDGSCSSCLLGCCSAERLAVLKKDFRLSQWMHATHY</sequence>
<dbReference type="AlphaFoldDB" id="A0A834CB92"/>